<dbReference type="Gene3D" id="1.10.510.10">
    <property type="entry name" value="Transferase(Phosphotransferase) domain 1"/>
    <property type="match status" value="1"/>
</dbReference>
<keyword evidence="6" id="KW-1133">Transmembrane helix</keyword>
<keyword evidence="6" id="KW-0812">Transmembrane</keyword>
<dbReference type="SUPFAM" id="SSF56112">
    <property type="entry name" value="Protein kinase-like (PK-like)"/>
    <property type="match status" value="1"/>
</dbReference>
<accession>A0A1J5T5L2</accession>
<dbReference type="EC" id="2.7.11.1" evidence="8"/>
<evidence type="ECO:0000256" key="3">
    <source>
        <dbReference type="ARBA" id="ARBA00022741"/>
    </source>
</evidence>
<dbReference type="PROSITE" id="PS00107">
    <property type="entry name" value="PROTEIN_KINASE_ATP"/>
    <property type="match status" value="1"/>
</dbReference>
<dbReference type="Gene3D" id="3.30.200.20">
    <property type="entry name" value="Phosphorylase Kinase, domain 1"/>
    <property type="match status" value="1"/>
</dbReference>
<keyword evidence="2 8" id="KW-0808">Transferase</keyword>
<keyword evidence="3" id="KW-0547">Nucleotide-binding</keyword>
<dbReference type="FunFam" id="1.10.510.10:FF:000021">
    <property type="entry name" value="Serine/threonine protein kinase"/>
    <property type="match status" value="1"/>
</dbReference>
<dbReference type="PROSITE" id="PS00108">
    <property type="entry name" value="PROTEIN_KINASE_ST"/>
    <property type="match status" value="1"/>
</dbReference>
<dbReference type="Pfam" id="PF00069">
    <property type="entry name" value="Pkinase"/>
    <property type="match status" value="1"/>
</dbReference>
<evidence type="ECO:0000256" key="2">
    <source>
        <dbReference type="ARBA" id="ARBA00022679"/>
    </source>
</evidence>
<evidence type="ECO:0000256" key="6">
    <source>
        <dbReference type="SAM" id="Phobius"/>
    </source>
</evidence>
<evidence type="ECO:0000256" key="4">
    <source>
        <dbReference type="ARBA" id="ARBA00022777"/>
    </source>
</evidence>
<dbReference type="EMBL" id="MLJW01000007">
    <property type="protein sequence ID" value="OIR16178.1"/>
    <property type="molecule type" value="Genomic_DNA"/>
</dbReference>
<evidence type="ECO:0000256" key="1">
    <source>
        <dbReference type="ARBA" id="ARBA00022527"/>
    </source>
</evidence>
<proteinExistence type="predicted"/>
<dbReference type="PROSITE" id="PS50011">
    <property type="entry name" value="PROTEIN_KINASE_DOM"/>
    <property type="match status" value="1"/>
</dbReference>
<organism evidence="8">
    <name type="scientific">mine drainage metagenome</name>
    <dbReference type="NCBI Taxonomy" id="410659"/>
    <lineage>
        <taxon>unclassified sequences</taxon>
        <taxon>metagenomes</taxon>
        <taxon>ecological metagenomes</taxon>
    </lineage>
</organism>
<comment type="caution">
    <text evidence="8">The sequence shown here is derived from an EMBL/GenBank/DDBJ whole genome shotgun (WGS) entry which is preliminary data.</text>
</comment>
<evidence type="ECO:0000259" key="7">
    <source>
        <dbReference type="PROSITE" id="PS50011"/>
    </source>
</evidence>
<keyword evidence="5" id="KW-0067">ATP-binding</keyword>
<sequence length="406" mass="44065">MITHLGRYEIVGELGQGAMGVVYKATDPLIDRIVAIKTITLSLAQEEREEYEARFYQEAKAAGRLSHPNIVTIYDVGRSGDIAYIAMEFLQGRELRDILNDDRLLPVDQVLDIVTQVAMGLAYAHEHGIIHRDIKPSNIMVGRDCQVKITDFGIARMASAGVRTQTGMVLGSPKYMSPEQVMGKLTDQRSDIFSLGVMLYEMLTGQPAFTGENVNAIMYQTLNAIPQPPKSLNPAVPEMLNFIVAKALAKDVENRYQNARDLANDLRACRGTMPSSVFAAEVPKSVNVVSVTDAASAGVDSGEEESDPGVTMRLSPSFDSAAATMRLAAMTASQEDVDELSKTFKMARPGIEEINRAAPQAPVFNKRTLTNPVHPPADARASRSGGILLMAIVALILIGLISALLF</sequence>
<dbReference type="InterPro" id="IPR017441">
    <property type="entry name" value="Protein_kinase_ATP_BS"/>
</dbReference>
<dbReference type="InterPro" id="IPR011009">
    <property type="entry name" value="Kinase-like_dom_sf"/>
</dbReference>
<dbReference type="AlphaFoldDB" id="A0A1J5T5L2"/>
<keyword evidence="6" id="KW-0472">Membrane</keyword>
<gene>
    <name evidence="8" type="primary">prkC_6</name>
    <name evidence="8" type="ORF">GALL_28980</name>
</gene>
<dbReference type="GO" id="GO:0005524">
    <property type="term" value="F:ATP binding"/>
    <property type="evidence" value="ECO:0007669"/>
    <property type="project" value="UniProtKB-KW"/>
</dbReference>
<dbReference type="GO" id="GO:0004674">
    <property type="term" value="F:protein serine/threonine kinase activity"/>
    <property type="evidence" value="ECO:0007669"/>
    <property type="project" value="UniProtKB-KW"/>
</dbReference>
<keyword evidence="4 8" id="KW-0418">Kinase</keyword>
<keyword evidence="1" id="KW-0723">Serine/threonine-protein kinase</keyword>
<feature type="transmembrane region" description="Helical" evidence="6">
    <location>
        <begin position="385"/>
        <end position="405"/>
    </location>
</feature>
<feature type="domain" description="Protein kinase" evidence="7">
    <location>
        <begin position="8"/>
        <end position="267"/>
    </location>
</feature>
<protein>
    <submittedName>
        <fullName evidence="8">Serine/threonine-protein kinase PrkC</fullName>
        <ecNumber evidence="8">2.7.11.1</ecNumber>
    </submittedName>
</protein>
<dbReference type="PANTHER" id="PTHR43289">
    <property type="entry name" value="MITOGEN-ACTIVATED PROTEIN KINASE KINASE KINASE 20-RELATED"/>
    <property type="match status" value="1"/>
</dbReference>
<dbReference type="InterPro" id="IPR000719">
    <property type="entry name" value="Prot_kinase_dom"/>
</dbReference>
<evidence type="ECO:0000313" key="8">
    <source>
        <dbReference type="EMBL" id="OIR16178.1"/>
    </source>
</evidence>
<dbReference type="InterPro" id="IPR008271">
    <property type="entry name" value="Ser/Thr_kinase_AS"/>
</dbReference>
<dbReference type="PANTHER" id="PTHR43289:SF6">
    <property type="entry name" value="SERINE_THREONINE-PROTEIN KINASE NEKL-3"/>
    <property type="match status" value="1"/>
</dbReference>
<evidence type="ECO:0000256" key="5">
    <source>
        <dbReference type="ARBA" id="ARBA00022840"/>
    </source>
</evidence>
<reference evidence="8" key="1">
    <citation type="submission" date="2016-10" db="EMBL/GenBank/DDBJ databases">
        <title>Sequence of Gallionella enrichment culture.</title>
        <authorList>
            <person name="Poehlein A."/>
            <person name="Muehling M."/>
            <person name="Daniel R."/>
        </authorList>
    </citation>
    <scope>NUCLEOTIDE SEQUENCE</scope>
</reference>
<dbReference type="SMART" id="SM00220">
    <property type="entry name" value="S_TKc"/>
    <property type="match status" value="1"/>
</dbReference>
<name>A0A1J5T5L2_9ZZZZ</name>
<dbReference type="CDD" id="cd14014">
    <property type="entry name" value="STKc_PknB_like"/>
    <property type="match status" value="1"/>
</dbReference>